<protein>
    <submittedName>
        <fullName evidence="1">Cinnamoyl-CoA:phenyllactate CoA-transferase</fullName>
    </submittedName>
</protein>
<keyword evidence="1" id="KW-0808">Transferase</keyword>
<dbReference type="InterPro" id="IPR050509">
    <property type="entry name" value="CoA-transferase_III"/>
</dbReference>
<dbReference type="InterPro" id="IPR003673">
    <property type="entry name" value="CoA-Trfase_fam_III"/>
</dbReference>
<dbReference type="AlphaFoldDB" id="A0A1G8HPB2"/>
<reference evidence="1 2" key="1">
    <citation type="submission" date="2016-10" db="EMBL/GenBank/DDBJ databases">
        <authorList>
            <person name="de Groot N.N."/>
        </authorList>
    </citation>
    <scope>NUCLEOTIDE SEQUENCE [LARGE SCALE GENOMIC DNA]</scope>
    <source>
        <strain evidence="1 2">CGMCC 1.5058</strain>
    </source>
</reference>
<dbReference type="GO" id="GO:0016740">
    <property type="term" value="F:transferase activity"/>
    <property type="evidence" value="ECO:0007669"/>
    <property type="project" value="UniProtKB-KW"/>
</dbReference>
<accession>A0A1G8HPB2</accession>
<name>A0A1G8HPB2_9CLOT</name>
<dbReference type="Pfam" id="PF02515">
    <property type="entry name" value="CoA_transf_3"/>
    <property type="match status" value="1"/>
</dbReference>
<dbReference type="RefSeq" id="WP_031574024.1">
    <property type="nucleotide sequence ID" value="NZ_FNDZ01000001.1"/>
</dbReference>
<dbReference type="InterPro" id="IPR023606">
    <property type="entry name" value="CoA-Trfase_III_dom_1_sf"/>
</dbReference>
<dbReference type="PANTHER" id="PTHR48228">
    <property type="entry name" value="SUCCINYL-COA--D-CITRAMALATE COA-TRANSFERASE"/>
    <property type="match status" value="1"/>
</dbReference>
<evidence type="ECO:0000313" key="1">
    <source>
        <dbReference type="EMBL" id="SDI08422.1"/>
    </source>
</evidence>
<sequence length="415" mass="47057">MDEMNKPLKGVKVVELANFIAAATAGRFMADLGADVIKIESSKGDPLRYTAPSEGRPLDMYENTTWELENANKRCISINMKDPAGKEVFYKLMDDADVLITNWRVQALERANLDYETLKKKYPKLVYAICTGYGEMGPDKDLPGFDFTAYFARGGYLDSLRQKGTIPMNVVPGIGDHNVGMNLAAGILAALYKAKTTGKGEKVSTSLFQSAVFNMGMMVQAAQYKEIGKPYPISVRESANPFNAAWRTKDDRFIQTCMPDYNTYYNRFMTALGREDLVDEEKYYPVQNLQRNGLGHEVYDICMKAMGEQDVPKWREVLTEADIPFSVAQSWEEILEDEQAWANDCFYRMKYENGNERTLVRPPVNFHEMGSAPYNRGPLIGEHGHEILEELGYSEEAIAEMEKNNTLFVWRKNKA</sequence>
<dbReference type="SUPFAM" id="SSF89796">
    <property type="entry name" value="CoA-transferase family III (CaiB/BaiF)"/>
    <property type="match status" value="1"/>
</dbReference>
<evidence type="ECO:0000313" key="2">
    <source>
        <dbReference type="Proteomes" id="UP000183255"/>
    </source>
</evidence>
<dbReference type="Gene3D" id="3.40.50.10540">
    <property type="entry name" value="Crotonobetainyl-coa:carnitine coa-transferase, domain 1"/>
    <property type="match status" value="1"/>
</dbReference>
<organism evidence="1 2">
    <name type="scientific">Proteiniclasticum ruminis</name>
    <dbReference type="NCBI Taxonomy" id="398199"/>
    <lineage>
        <taxon>Bacteria</taxon>
        <taxon>Bacillati</taxon>
        <taxon>Bacillota</taxon>
        <taxon>Clostridia</taxon>
        <taxon>Eubacteriales</taxon>
        <taxon>Clostridiaceae</taxon>
        <taxon>Proteiniclasticum</taxon>
    </lineage>
</organism>
<proteinExistence type="predicted"/>
<dbReference type="Proteomes" id="UP000183255">
    <property type="component" value="Unassembled WGS sequence"/>
</dbReference>
<dbReference type="PANTHER" id="PTHR48228:SF2">
    <property type="entry name" value="E-CINNAMOYL-COA:R-PHENYLLACTATE COA TRANSFERASE LARGE SUBUNIT"/>
    <property type="match status" value="1"/>
</dbReference>
<dbReference type="EMBL" id="FNDZ01000001">
    <property type="protein sequence ID" value="SDI08422.1"/>
    <property type="molecule type" value="Genomic_DNA"/>
</dbReference>
<dbReference type="InterPro" id="IPR044855">
    <property type="entry name" value="CoA-Trfase_III_dom3_sf"/>
</dbReference>
<dbReference type="Gene3D" id="3.30.1540.10">
    <property type="entry name" value="formyl-coa transferase, domain 3"/>
    <property type="match status" value="1"/>
</dbReference>
<gene>
    <name evidence="1" type="ORF">SAMN05421804_101650</name>
</gene>